<dbReference type="Gene3D" id="3.40.50.720">
    <property type="entry name" value="NAD(P)-binding Rossmann-like Domain"/>
    <property type="match status" value="1"/>
</dbReference>
<proteinExistence type="inferred from homology"/>
<evidence type="ECO:0000256" key="1">
    <source>
        <dbReference type="ARBA" id="ARBA00006484"/>
    </source>
</evidence>
<keyword evidence="2" id="KW-0560">Oxidoreductase</keyword>
<dbReference type="STRING" id="1325735.A0A428UL50"/>
<comment type="similarity">
    <text evidence="1">Belongs to the short-chain dehydrogenases/reductases (SDR) family.</text>
</comment>
<evidence type="ECO:0000256" key="2">
    <source>
        <dbReference type="ARBA" id="ARBA00023002"/>
    </source>
</evidence>
<accession>A0A428UL50</accession>
<evidence type="ECO:0000313" key="3">
    <source>
        <dbReference type="EMBL" id="RSM14953.1"/>
    </source>
</evidence>
<dbReference type="GO" id="GO:0016491">
    <property type="term" value="F:oxidoreductase activity"/>
    <property type="evidence" value="ECO:0007669"/>
    <property type="project" value="UniProtKB-KW"/>
</dbReference>
<organism evidence="3 4">
    <name type="scientific">Fusarium oligoseptatum</name>
    <dbReference type="NCBI Taxonomy" id="2604345"/>
    <lineage>
        <taxon>Eukaryota</taxon>
        <taxon>Fungi</taxon>
        <taxon>Dikarya</taxon>
        <taxon>Ascomycota</taxon>
        <taxon>Pezizomycotina</taxon>
        <taxon>Sordariomycetes</taxon>
        <taxon>Hypocreomycetidae</taxon>
        <taxon>Hypocreales</taxon>
        <taxon>Nectriaceae</taxon>
        <taxon>Fusarium</taxon>
        <taxon>Fusarium solani species complex</taxon>
    </lineage>
</organism>
<dbReference type="EMBL" id="NKCK01000005">
    <property type="protein sequence ID" value="RSM14953.1"/>
    <property type="molecule type" value="Genomic_DNA"/>
</dbReference>
<dbReference type="AlphaFoldDB" id="A0A428UL50"/>
<dbReference type="SUPFAM" id="SSF51735">
    <property type="entry name" value="NAD(P)-binding Rossmann-fold domains"/>
    <property type="match status" value="1"/>
</dbReference>
<evidence type="ECO:0000313" key="4">
    <source>
        <dbReference type="Proteomes" id="UP000287144"/>
    </source>
</evidence>
<evidence type="ECO:0008006" key="5">
    <source>
        <dbReference type="Google" id="ProtNLM"/>
    </source>
</evidence>
<name>A0A428UL50_9HYPO</name>
<protein>
    <recommendedName>
        <fullName evidence="5">Short-chain dehydrogenase</fullName>
    </recommendedName>
</protein>
<dbReference type="Proteomes" id="UP000287144">
    <property type="component" value="Unassembled WGS sequence"/>
</dbReference>
<dbReference type="Pfam" id="PF13561">
    <property type="entry name" value="adh_short_C2"/>
    <property type="match status" value="1"/>
</dbReference>
<reference evidence="3 4" key="1">
    <citation type="submission" date="2017-06" db="EMBL/GenBank/DDBJ databases">
        <title>Comparative genomic analysis of Ambrosia Fusariam Clade fungi.</title>
        <authorList>
            <person name="Stajich J.E."/>
            <person name="Carrillo J."/>
            <person name="Kijimoto T."/>
            <person name="Eskalen A."/>
            <person name="O'Donnell K."/>
            <person name="Kasson M."/>
        </authorList>
    </citation>
    <scope>NUCLEOTIDE SEQUENCE [LARGE SCALE GENOMIC DNA]</scope>
    <source>
        <strain evidence="3 4">NRRL62579</strain>
    </source>
</reference>
<dbReference type="InterPro" id="IPR002347">
    <property type="entry name" value="SDR_fam"/>
</dbReference>
<dbReference type="PANTHER" id="PTHR43669:SF4">
    <property type="entry name" value="SHORT-CHAIN DEHYDROGENASE"/>
    <property type="match status" value="1"/>
</dbReference>
<gene>
    <name evidence="3" type="ORF">CEP52_001053</name>
</gene>
<comment type="caution">
    <text evidence="3">The sequence shown here is derived from an EMBL/GenBank/DDBJ whole genome shotgun (WGS) entry which is preliminary data.</text>
</comment>
<dbReference type="PANTHER" id="PTHR43669">
    <property type="entry name" value="5-KETO-D-GLUCONATE 5-REDUCTASE"/>
    <property type="match status" value="1"/>
</dbReference>
<dbReference type="InterPro" id="IPR036291">
    <property type="entry name" value="NAD(P)-bd_dom_sf"/>
</dbReference>
<keyword evidence="4" id="KW-1185">Reference proteome</keyword>
<sequence>MAPNSPVALILGAGSNIGHHVGRAFAAKGYRIALAARSLKEDDSTSDQLHIRSDFSDPESVEKVFSTVKTQLGTPGVVVYNAAAVTPNDAKSPLSLDLKAFTRDLAINTTSAFAAAQQAALAFEELPDSASRTFIYTGNFLNDKTIVSLMDLGVGKSATAHFIKCAAEAYGSKGFKFYYADERKADGSSASAAIDGAAHGEFYTKLAEGDSQGPWQQTFCQGAGIYEVLSLSPMHFIVVSDTSSQHFSGLNTMSYYMACKQVQLEKKLVRD</sequence>